<evidence type="ECO:0000256" key="5">
    <source>
        <dbReference type="ARBA" id="ARBA00022763"/>
    </source>
</evidence>
<dbReference type="Gene3D" id="1.20.1580.10">
    <property type="entry name" value="ABC transporter ATPase like domain"/>
    <property type="match status" value="2"/>
</dbReference>
<dbReference type="SMART" id="SM00382">
    <property type="entry name" value="AAA"/>
    <property type="match status" value="2"/>
</dbReference>
<comment type="similarity">
    <text evidence="11">Belongs to the ABC transporter superfamily. UvrA family.</text>
</comment>
<dbReference type="Gene3D" id="1.10.8.280">
    <property type="entry name" value="ABC transporter ATPase domain-like"/>
    <property type="match status" value="1"/>
</dbReference>
<dbReference type="PANTHER" id="PTHR43152:SF3">
    <property type="entry name" value="UVRABC SYSTEM PROTEIN A"/>
    <property type="match status" value="1"/>
</dbReference>
<keyword evidence="16" id="KW-1185">Reference proteome</keyword>
<accession>A0ABT9QCR3</accession>
<reference evidence="15 16" key="1">
    <citation type="submission" date="2023-07" db="EMBL/GenBank/DDBJ databases">
        <title>Sequencing the genomes of 1000 actinobacteria strains.</title>
        <authorList>
            <person name="Klenk H.-P."/>
        </authorList>
    </citation>
    <scope>NUCLEOTIDE SEQUENCE [LARGE SCALE GENOMIC DNA]</scope>
    <source>
        <strain evidence="15 16">DSM 46740</strain>
    </source>
</reference>
<keyword evidence="4" id="KW-0547">Nucleotide-binding</keyword>
<evidence type="ECO:0000256" key="7">
    <source>
        <dbReference type="ARBA" id="ARBA00022840"/>
    </source>
</evidence>
<comment type="caution">
    <text evidence="15">The sequence shown here is derived from an EMBL/GenBank/DDBJ whole genome shotgun (WGS) entry which is preliminary data.</text>
</comment>
<evidence type="ECO:0000256" key="1">
    <source>
        <dbReference type="ARBA" id="ARBA00004496"/>
    </source>
</evidence>
<dbReference type="InterPro" id="IPR027417">
    <property type="entry name" value="P-loop_NTPase"/>
</dbReference>
<evidence type="ECO:0000256" key="10">
    <source>
        <dbReference type="ARBA" id="ARBA00023204"/>
    </source>
</evidence>
<dbReference type="CDD" id="cd03270">
    <property type="entry name" value="ABC_UvrA_I"/>
    <property type="match status" value="1"/>
</dbReference>
<dbReference type="InterPro" id="IPR003593">
    <property type="entry name" value="AAA+_ATPase"/>
</dbReference>
<proteinExistence type="inferred from homology"/>
<keyword evidence="7" id="KW-0067">ATP-binding</keyword>
<evidence type="ECO:0000256" key="12">
    <source>
        <dbReference type="ARBA" id="ARBA00039316"/>
    </source>
</evidence>
<gene>
    <name evidence="15" type="ORF">J2853_003739</name>
</gene>
<dbReference type="SUPFAM" id="SSF52540">
    <property type="entry name" value="P-loop containing nucleoside triphosphate hydrolases"/>
    <property type="match status" value="2"/>
</dbReference>
<keyword evidence="5" id="KW-0227">DNA damage</keyword>
<evidence type="ECO:0000313" key="16">
    <source>
        <dbReference type="Proteomes" id="UP001225356"/>
    </source>
</evidence>
<dbReference type="Gene3D" id="3.40.50.300">
    <property type="entry name" value="P-loop containing nucleotide triphosphate hydrolases"/>
    <property type="match status" value="3"/>
</dbReference>
<evidence type="ECO:0000256" key="9">
    <source>
        <dbReference type="ARBA" id="ARBA00023125"/>
    </source>
</evidence>
<organism evidence="15 16">
    <name type="scientific">Streptosporangium lutulentum</name>
    <dbReference type="NCBI Taxonomy" id="1461250"/>
    <lineage>
        <taxon>Bacteria</taxon>
        <taxon>Bacillati</taxon>
        <taxon>Actinomycetota</taxon>
        <taxon>Actinomycetes</taxon>
        <taxon>Streptosporangiales</taxon>
        <taxon>Streptosporangiaceae</taxon>
        <taxon>Streptosporangium</taxon>
    </lineage>
</organism>
<dbReference type="RefSeq" id="WP_307559452.1">
    <property type="nucleotide sequence ID" value="NZ_JAUSQU010000001.1"/>
</dbReference>
<protein>
    <recommendedName>
        <fullName evidence="12">UvrABC system protein A</fullName>
    </recommendedName>
    <alternativeName>
        <fullName evidence="13">Excinuclease ABC subunit A</fullName>
    </alternativeName>
</protein>
<evidence type="ECO:0000256" key="11">
    <source>
        <dbReference type="ARBA" id="ARBA00038000"/>
    </source>
</evidence>
<evidence type="ECO:0000256" key="3">
    <source>
        <dbReference type="ARBA" id="ARBA00022737"/>
    </source>
</evidence>
<evidence type="ECO:0000259" key="14">
    <source>
        <dbReference type="PROSITE" id="PS50893"/>
    </source>
</evidence>
<dbReference type="Proteomes" id="UP001225356">
    <property type="component" value="Unassembled WGS sequence"/>
</dbReference>
<dbReference type="EMBL" id="JAUSQU010000001">
    <property type="protein sequence ID" value="MDP9844528.1"/>
    <property type="molecule type" value="Genomic_DNA"/>
</dbReference>
<evidence type="ECO:0000256" key="2">
    <source>
        <dbReference type="ARBA" id="ARBA00022490"/>
    </source>
</evidence>
<evidence type="ECO:0000256" key="13">
    <source>
        <dbReference type="ARBA" id="ARBA00042156"/>
    </source>
</evidence>
<dbReference type="InterPro" id="IPR003439">
    <property type="entry name" value="ABC_transporter-like_ATP-bd"/>
</dbReference>
<dbReference type="Pfam" id="PF00005">
    <property type="entry name" value="ABC_tran"/>
    <property type="match status" value="1"/>
</dbReference>
<evidence type="ECO:0000313" key="15">
    <source>
        <dbReference type="EMBL" id="MDP9844528.1"/>
    </source>
</evidence>
<keyword evidence="2" id="KW-0963">Cytoplasm</keyword>
<evidence type="ECO:0000256" key="8">
    <source>
        <dbReference type="ARBA" id="ARBA00022881"/>
    </source>
</evidence>
<evidence type="ECO:0000256" key="4">
    <source>
        <dbReference type="ARBA" id="ARBA00022741"/>
    </source>
</evidence>
<keyword evidence="10" id="KW-0234">DNA repair</keyword>
<dbReference type="PROSITE" id="PS50893">
    <property type="entry name" value="ABC_TRANSPORTER_2"/>
    <property type="match status" value="1"/>
</dbReference>
<sequence length="760" mass="81637">MSGHGETIRITGARQNNLKDVSLDIPKNRIVVFTGVSGSGKSSIVFDTVAVESQRQLNETFAWYIRNRLPRHERPDADLIDDLAPAVVVDQRPVGGNARSTVGTMTDIYSVLRVLFSRYGEPSAGEAGAYSFNDPAGMCPECDGLGRVARVDLDRFLDVGRSLDDGAILFAPFGTGSFVWQTYARSGLFDPGKPLRDYTDQEWDLLLHGKGFKVSRGGDGEVGGTHGNTYEGLLERFDRLYLKRDLASQPARNRQAAERVTIRATCPSCGGARLNAAALATRIGGHTIADLTRMEVTELIEVLAALDDPVAAPIAEAAVTRLRRLAAIGLGYLSLDRETRTVSGGEGQRLKVVRHLGSSLTGLTYIFDEPSVGLHPRDVGRLTGLLRELRDRGNTVLVVEHDPDVIAVADHVIDMGPGAGADGGQVVFTGMVERLRAADTVTGRALRQVIPVKHRVREPSGWLTVTGADLHNLRNLTARFPLGALTCVTGVAGSGKSTLVRELVTRCPEAVVVDQSAITASRRSSPATYLGLMDPIRRLFAAANGVEAGLFSHNSTGSCPGCEGAGVIYTDLAFMDPVTTVCRLCHGTRYRPEVARHTLRGHTIVEMLALTAEQALGVLTEPPLHARLRALNDVGLSYLSLGQPLSSLSGGERQRVKLAGRLRRTGELYVLDEPTTGLHRADVTSLTALLDHLVDTGNTVVVIEHDLDVVRRADHVIDLGPGGGRHGGDIVFTGPPSSLLEHGTSHTAEHLRRAVDHDAP</sequence>
<evidence type="ECO:0000256" key="6">
    <source>
        <dbReference type="ARBA" id="ARBA00022769"/>
    </source>
</evidence>
<comment type="subcellular location">
    <subcellularLocation>
        <location evidence="1">Cytoplasm</location>
    </subcellularLocation>
</comment>
<keyword evidence="6" id="KW-0228">DNA excision</keyword>
<keyword evidence="8" id="KW-0267">Excision nuclease</keyword>
<name>A0ABT9QCR3_9ACTN</name>
<feature type="domain" description="ABC transporter" evidence="14">
    <location>
        <begin position="456"/>
        <end position="752"/>
    </location>
</feature>
<dbReference type="PANTHER" id="PTHR43152">
    <property type="entry name" value="UVRABC SYSTEM PROTEIN A"/>
    <property type="match status" value="1"/>
</dbReference>
<keyword evidence="9" id="KW-0238">DNA-binding</keyword>
<keyword evidence="3" id="KW-0677">Repeat</keyword>